<sequence>MPPVPRMVPWTGPEEYDQVYQWLYSAESRLRKLGIQHVKMWMSRGKVPHAILSTASFVEVQLRDELCYDETISQHELQLLYSMTFTRFVNGMVDPEQQGVYATSIATLAAKLQMPLWFVELRHMGTHEHLPSLVILRKGCRQALEWLNINYWMSQKPLFSQRLNEIRDVVLEYKRTKKRLLKEQMSDESQSLATTNKILKKLNKLVSLEIISESLIPVLLEVGILVPTGYDKRAQSLDYEIPTDRSLLWHPFLYYCYTTWSRFGDEILSAMCERLSEEDDEYEQNNYSLTIVAWIKHLLIIHYKQSAPIFGSIEVEGVLEPCLRRPNVYTRSILQVLLDYDNVLERSVTPFVKYIDKMLTMKCTPVPISDLPRITDEELNNEIVELTTKARRPLESVPMDMTTQPLTQTDNQTETSWKLYDINDWKPCPIGCLPNGHIPSLELSVTTNEDAESFVNKYL</sequence>
<name>A0A9N9DB30_9GLOM</name>
<dbReference type="AlphaFoldDB" id="A0A9N9DB30"/>
<dbReference type="GO" id="GO:0004519">
    <property type="term" value="F:endonuclease activity"/>
    <property type="evidence" value="ECO:0007669"/>
    <property type="project" value="InterPro"/>
</dbReference>
<proteinExistence type="predicted"/>
<dbReference type="GO" id="GO:0000470">
    <property type="term" value="P:maturation of LSU-rRNA"/>
    <property type="evidence" value="ECO:0007669"/>
    <property type="project" value="TreeGrafter"/>
</dbReference>
<evidence type="ECO:0000313" key="1">
    <source>
        <dbReference type="EMBL" id="CAG8631770.1"/>
    </source>
</evidence>
<dbReference type="PANTHER" id="PTHR15002">
    <property type="entry name" value="RIBOSOMAL BIOGENESIS PROTEIN LAS1L"/>
    <property type="match status" value="1"/>
</dbReference>
<dbReference type="Proteomes" id="UP000789739">
    <property type="component" value="Unassembled WGS sequence"/>
</dbReference>
<evidence type="ECO:0000313" key="2">
    <source>
        <dbReference type="Proteomes" id="UP000789739"/>
    </source>
</evidence>
<reference evidence="1" key="1">
    <citation type="submission" date="2021-06" db="EMBL/GenBank/DDBJ databases">
        <authorList>
            <person name="Kallberg Y."/>
            <person name="Tangrot J."/>
            <person name="Rosling A."/>
        </authorList>
    </citation>
    <scope>NUCLEOTIDE SEQUENCE</scope>
    <source>
        <strain evidence="1">BR232B</strain>
    </source>
</reference>
<comment type="caution">
    <text evidence="1">The sequence shown here is derived from an EMBL/GenBank/DDBJ whole genome shotgun (WGS) entry which is preliminary data.</text>
</comment>
<dbReference type="GO" id="GO:0000460">
    <property type="term" value="P:maturation of 5.8S rRNA"/>
    <property type="evidence" value="ECO:0007669"/>
    <property type="project" value="TreeGrafter"/>
</dbReference>
<dbReference type="GO" id="GO:0090730">
    <property type="term" value="C:Las1 complex"/>
    <property type="evidence" value="ECO:0007669"/>
    <property type="project" value="InterPro"/>
</dbReference>
<protein>
    <submittedName>
        <fullName evidence="1">3186_t:CDS:1</fullName>
    </submittedName>
</protein>
<accession>A0A9N9DB30</accession>
<dbReference type="InterPro" id="IPR007174">
    <property type="entry name" value="Las1"/>
</dbReference>
<gene>
    <name evidence="1" type="ORF">PBRASI_LOCUS9292</name>
</gene>
<dbReference type="GO" id="GO:0030687">
    <property type="term" value="C:preribosome, large subunit precursor"/>
    <property type="evidence" value="ECO:0007669"/>
    <property type="project" value="TreeGrafter"/>
</dbReference>
<dbReference type="OrthoDB" id="10263222at2759"/>
<dbReference type="EMBL" id="CAJVPI010001952">
    <property type="protein sequence ID" value="CAG8631770.1"/>
    <property type="molecule type" value="Genomic_DNA"/>
</dbReference>
<organism evidence="1 2">
    <name type="scientific">Paraglomus brasilianum</name>
    <dbReference type="NCBI Taxonomy" id="144538"/>
    <lineage>
        <taxon>Eukaryota</taxon>
        <taxon>Fungi</taxon>
        <taxon>Fungi incertae sedis</taxon>
        <taxon>Mucoromycota</taxon>
        <taxon>Glomeromycotina</taxon>
        <taxon>Glomeromycetes</taxon>
        <taxon>Paraglomerales</taxon>
        <taxon>Paraglomeraceae</taxon>
        <taxon>Paraglomus</taxon>
    </lineage>
</organism>
<dbReference type="PANTHER" id="PTHR15002:SF0">
    <property type="entry name" value="RIBOSOMAL BIOGENESIS PROTEIN LAS1L"/>
    <property type="match status" value="1"/>
</dbReference>
<keyword evidence="2" id="KW-1185">Reference proteome</keyword>
<dbReference type="Pfam" id="PF04031">
    <property type="entry name" value="Las1"/>
    <property type="match status" value="1"/>
</dbReference>